<protein>
    <submittedName>
        <fullName evidence="1">Uncharacterized protein</fullName>
    </submittedName>
</protein>
<name>A0A4C1VHL7_EUMVA</name>
<reference evidence="1 2" key="1">
    <citation type="journal article" date="2019" name="Commun. Biol.">
        <title>The bagworm genome reveals a unique fibroin gene that provides high tensile strength.</title>
        <authorList>
            <person name="Kono N."/>
            <person name="Nakamura H."/>
            <person name="Ohtoshi R."/>
            <person name="Tomita M."/>
            <person name="Numata K."/>
            <person name="Arakawa K."/>
        </authorList>
    </citation>
    <scope>NUCLEOTIDE SEQUENCE [LARGE SCALE GENOMIC DNA]</scope>
</reference>
<proteinExistence type="predicted"/>
<evidence type="ECO:0000313" key="2">
    <source>
        <dbReference type="Proteomes" id="UP000299102"/>
    </source>
</evidence>
<comment type="caution">
    <text evidence="1">The sequence shown here is derived from an EMBL/GenBank/DDBJ whole genome shotgun (WGS) entry which is preliminary data.</text>
</comment>
<organism evidence="1 2">
    <name type="scientific">Eumeta variegata</name>
    <name type="common">Bagworm moth</name>
    <name type="synonym">Eumeta japonica</name>
    <dbReference type="NCBI Taxonomy" id="151549"/>
    <lineage>
        <taxon>Eukaryota</taxon>
        <taxon>Metazoa</taxon>
        <taxon>Ecdysozoa</taxon>
        <taxon>Arthropoda</taxon>
        <taxon>Hexapoda</taxon>
        <taxon>Insecta</taxon>
        <taxon>Pterygota</taxon>
        <taxon>Neoptera</taxon>
        <taxon>Endopterygota</taxon>
        <taxon>Lepidoptera</taxon>
        <taxon>Glossata</taxon>
        <taxon>Ditrysia</taxon>
        <taxon>Tineoidea</taxon>
        <taxon>Psychidae</taxon>
        <taxon>Oiketicinae</taxon>
        <taxon>Eumeta</taxon>
    </lineage>
</organism>
<accession>A0A4C1VHL7</accession>
<sequence>MNNNRYVDFIFSNRNSQRKQGAVTCAAAGDVRRRVRSGRRRRGVCAPRAGRLTRGRRHRRDNCAFFSRGTKNVLERGEKLNGEERRFLTIKFLIQETKISQMVSIMKAEAVGRVPGRAARRVRVRPQQATASNLFR</sequence>
<dbReference type="AlphaFoldDB" id="A0A4C1VHL7"/>
<dbReference type="Proteomes" id="UP000299102">
    <property type="component" value="Unassembled WGS sequence"/>
</dbReference>
<gene>
    <name evidence="1" type="ORF">EVAR_80427_1</name>
</gene>
<evidence type="ECO:0000313" key="1">
    <source>
        <dbReference type="EMBL" id="GBP38143.1"/>
    </source>
</evidence>
<keyword evidence="2" id="KW-1185">Reference proteome</keyword>
<dbReference type="EMBL" id="BGZK01000344">
    <property type="protein sequence ID" value="GBP38143.1"/>
    <property type="molecule type" value="Genomic_DNA"/>
</dbReference>